<dbReference type="RefSeq" id="WP_193979141.1">
    <property type="nucleotide sequence ID" value="NZ_JBHFNR010000145.1"/>
</dbReference>
<reference evidence="1 2" key="1">
    <citation type="submission" date="2024-09" db="EMBL/GenBank/DDBJ databases">
        <title>Floridaenema gen nov. (Aerosakkonemataceae, Aerosakkonematales ord. nov., Cyanobacteria) from benthic tropical and subtropical fresh waters, with the description of four new species.</title>
        <authorList>
            <person name="Moretto J.A."/>
            <person name="Berthold D.E."/>
            <person name="Lefler F.W."/>
            <person name="Huang I.-S."/>
            <person name="Laughinghouse H. IV."/>
        </authorList>
    </citation>
    <scope>NUCLEOTIDE SEQUENCE [LARGE SCALE GENOMIC DNA]</scope>
    <source>
        <strain evidence="1 2">BLCC-F50</strain>
    </source>
</reference>
<proteinExistence type="predicted"/>
<dbReference type="InterPro" id="IPR011335">
    <property type="entry name" value="Restrct_endonuc-II-like"/>
</dbReference>
<name>A0ABV4XUF9_9CYAN</name>
<comment type="caution">
    <text evidence="1">The sequence shown here is derived from an EMBL/GenBank/DDBJ whole genome shotgun (WGS) entry which is preliminary data.</text>
</comment>
<organism evidence="1 2">
    <name type="scientific">Floridaenema flaviceps BLCC-F50</name>
    <dbReference type="NCBI Taxonomy" id="3153642"/>
    <lineage>
        <taxon>Bacteria</taxon>
        <taxon>Bacillati</taxon>
        <taxon>Cyanobacteriota</taxon>
        <taxon>Cyanophyceae</taxon>
        <taxon>Oscillatoriophycideae</taxon>
        <taxon>Aerosakkonematales</taxon>
        <taxon>Aerosakkonemataceae</taxon>
        <taxon>Floridanema</taxon>
        <taxon>Floridanema flaviceps</taxon>
    </lineage>
</organism>
<evidence type="ECO:0000313" key="1">
    <source>
        <dbReference type="EMBL" id="MFB2895077.1"/>
    </source>
</evidence>
<dbReference type="EMBL" id="JBHFNR010000145">
    <property type="protein sequence ID" value="MFB2895077.1"/>
    <property type="molecule type" value="Genomic_DNA"/>
</dbReference>
<sequence length="138" mass="15786">MAAKDKFHDAVKTGLIKEGWTVTDDPFFIPFGGVDLYVDLGAEKVIAAVKESRKIAVEIKSFLGSSIITEFHSALGQLMSYRLAIKQKDPERILYLAVPLEIYRTFFQLEFGRLAIQDYQLKLIVYNPDNEEIVQWIE</sequence>
<protein>
    <submittedName>
        <fullName evidence="1">Element excision factor XisH family protein</fullName>
    </submittedName>
</protein>
<dbReference type="Proteomes" id="UP001576784">
    <property type="component" value="Unassembled WGS sequence"/>
</dbReference>
<dbReference type="Pfam" id="PF08814">
    <property type="entry name" value="XisH"/>
    <property type="match status" value="1"/>
</dbReference>
<dbReference type="Gene3D" id="3.40.1350.10">
    <property type="match status" value="1"/>
</dbReference>
<dbReference type="InterPro" id="IPR011856">
    <property type="entry name" value="tRNA_endonuc-like_dom_sf"/>
</dbReference>
<keyword evidence="2" id="KW-1185">Reference proteome</keyword>
<gene>
    <name evidence="1" type="ORF">ACE1CI_19395</name>
</gene>
<evidence type="ECO:0000313" key="2">
    <source>
        <dbReference type="Proteomes" id="UP001576784"/>
    </source>
</evidence>
<dbReference type="SUPFAM" id="SSF52980">
    <property type="entry name" value="Restriction endonuclease-like"/>
    <property type="match status" value="1"/>
</dbReference>
<dbReference type="InterPro" id="IPR014919">
    <property type="entry name" value="XisH"/>
</dbReference>
<accession>A0ABV4XUF9</accession>
<dbReference type="CDD" id="cd22366">
    <property type="entry name" value="XisH-like"/>
    <property type="match status" value="1"/>
</dbReference>